<gene>
    <name evidence="6" type="ORF">ACFOET_18745</name>
</gene>
<comment type="similarity">
    <text evidence="1">Belongs to the membrane fusion protein (MFP) (TC 8.A.1) family.</text>
</comment>
<dbReference type="Gene3D" id="1.10.287.470">
    <property type="entry name" value="Helix hairpin bin"/>
    <property type="match status" value="1"/>
</dbReference>
<feature type="coiled-coil region" evidence="3">
    <location>
        <begin position="106"/>
        <end position="164"/>
    </location>
</feature>
<reference evidence="7" key="1">
    <citation type="journal article" date="2019" name="Int. J. Syst. Evol. Microbiol.">
        <title>The Global Catalogue of Microorganisms (GCM) 10K type strain sequencing project: providing services to taxonomists for standard genome sequencing and annotation.</title>
        <authorList>
            <consortium name="The Broad Institute Genomics Platform"/>
            <consortium name="The Broad Institute Genome Sequencing Center for Infectious Disease"/>
            <person name="Wu L."/>
            <person name="Ma J."/>
        </authorList>
    </citation>
    <scope>NUCLEOTIDE SEQUENCE [LARGE SCALE GENOMIC DNA]</scope>
    <source>
        <strain evidence="7">KCTC 52416</strain>
    </source>
</reference>
<keyword evidence="7" id="KW-1185">Reference proteome</keyword>
<dbReference type="Gene3D" id="2.40.420.20">
    <property type="match status" value="1"/>
</dbReference>
<dbReference type="Pfam" id="PF25973">
    <property type="entry name" value="BSH_CzcB"/>
    <property type="match status" value="1"/>
</dbReference>
<evidence type="ECO:0000313" key="7">
    <source>
        <dbReference type="Proteomes" id="UP001595526"/>
    </source>
</evidence>
<feature type="domain" description="CzcB-like barrel-sandwich hybrid" evidence="5">
    <location>
        <begin position="71"/>
        <end position="208"/>
    </location>
</feature>
<dbReference type="EMBL" id="JBHRTA010000059">
    <property type="protein sequence ID" value="MFC3199663.1"/>
    <property type="molecule type" value="Genomic_DNA"/>
</dbReference>
<evidence type="ECO:0000256" key="2">
    <source>
        <dbReference type="ARBA" id="ARBA00022448"/>
    </source>
</evidence>
<dbReference type="InterPro" id="IPR058792">
    <property type="entry name" value="Beta-barrel_RND_2"/>
</dbReference>
<dbReference type="PROSITE" id="PS51257">
    <property type="entry name" value="PROKAR_LIPOPROTEIN"/>
    <property type="match status" value="1"/>
</dbReference>
<organism evidence="6 7">
    <name type="scientific">Parapedobacter deserti</name>
    <dbReference type="NCBI Taxonomy" id="1912957"/>
    <lineage>
        <taxon>Bacteria</taxon>
        <taxon>Pseudomonadati</taxon>
        <taxon>Bacteroidota</taxon>
        <taxon>Sphingobacteriia</taxon>
        <taxon>Sphingobacteriales</taxon>
        <taxon>Sphingobacteriaceae</taxon>
        <taxon>Parapedobacter</taxon>
    </lineage>
</organism>
<accession>A0ABV7JRZ6</accession>
<dbReference type="NCBIfam" id="TIGR01730">
    <property type="entry name" value="RND_mfp"/>
    <property type="match status" value="1"/>
</dbReference>
<dbReference type="Pfam" id="PF25954">
    <property type="entry name" value="Beta-barrel_RND_2"/>
    <property type="match status" value="1"/>
</dbReference>
<evidence type="ECO:0000256" key="3">
    <source>
        <dbReference type="SAM" id="Coils"/>
    </source>
</evidence>
<feature type="domain" description="CusB-like beta-barrel" evidence="4">
    <location>
        <begin position="212"/>
        <end position="288"/>
    </location>
</feature>
<dbReference type="InterPro" id="IPR058647">
    <property type="entry name" value="BSH_CzcB-like"/>
</dbReference>
<dbReference type="SUPFAM" id="SSF111369">
    <property type="entry name" value="HlyD-like secretion proteins"/>
    <property type="match status" value="1"/>
</dbReference>
<evidence type="ECO:0000259" key="5">
    <source>
        <dbReference type="Pfam" id="PF25973"/>
    </source>
</evidence>
<sequence length="361" mass="40725">MTHTIKHFSWTMLLFIAACGQREQLVENKPEGFCLSENLRHQLVVDTLHERDITQHVTLTGEVSYNPDHVVQFVSWVEGVTVQTHFSLGDYVKQGQVLATIKSPALNTLLTEKRSLQSRRQLSEREFAAAQSLYQDNIASERDLVEARSTLEMLDAELANIEDNLALFRPNPAQGVFEIRSPSSGYIVEKNINPGMPINDGDNLFTVSGLGEVWVMANVYASDIQFVQQGMEVAIRTLAYPGDVFYGRISALPQVFDSEERVLKARIVIPNDGLKLKPGMSADISVERRSGGTAVALPARAVIFDDNQYFAVVYRGDCDVQLRRISFQTRDDQWYFVQEGLEAGERVVSQNHLLIYERIKR</sequence>
<evidence type="ECO:0000259" key="4">
    <source>
        <dbReference type="Pfam" id="PF25954"/>
    </source>
</evidence>
<dbReference type="InterPro" id="IPR006143">
    <property type="entry name" value="RND_pump_MFP"/>
</dbReference>
<dbReference type="Proteomes" id="UP001595526">
    <property type="component" value="Unassembled WGS sequence"/>
</dbReference>
<dbReference type="RefSeq" id="WP_379025505.1">
    <property type="nucleotide sequence ID" value="NZ_JBHRTA010000059.1"/>
</dbReference>
<dbReference type="PANTHER" id="PTHR30097:SF4">
    <property type="entry name" value="SLR6042 PROTEIN"/>
    <property type="match status" value="1"/>
</dbReference>
<dbReference type="InterPro" id="IPR051909">
    <property type="entry name" value="MFP_Cation_Efflux"/>
</dbReference>
<comment type="caution">
    <text evidence="6">The sequence shown here is derived from an EMBL/GenBank/DDBJ whole genome shotgun (WGS) entry which is preliminary data.</text>
</comment>
<evidence type="ECO:0000256" key="1">
    <source>
        <dbReference type="ARBA" id="ARBA00009477"/>
    </source>
</evidence>
<evidence type="ECO:0000313" key="6">
    <source>
        <dbReference type="EMBL" id="MFC3199663.1"/>
    </source>
</evidence>
<dbReference type="Gene3D" id="2.40.30.170">
    <property type="match status" value="1"/>
</dbReference>
<name>A0ABV7JRZ6_9SPHI</name>
<dbReference type="Gene3D" id="2.40.50.100">
    <property type="match status" value="1"/>
</dbReference>
<keyword evidence="2" id="KW-0813">Transport</keyword>
<dbReference type="PANTHER" id="PTHR30097">
    <property type="entry name" value="CATION EFFLUX SYSTEM PROTEIN CUSB"/>
    <property type="match status" value="1"/>
</dbReference>
<protein>
    <submittedName>
        <fullName evidence="6">Efflux RND transporter periplasmic adaptor subunit</fullName>
    </submittedName>
</protein>
<keyword evidence="3" id="KW-0175">Coiled coil</keyword>
<proteinExistence type="inferred from homology"/>